<evidence type="ECO:0000256" key="1">
    <source>
        <dbReference type="ARBA" id="ARBA00009437"/>
    </source>
</evidence>
<dbReference type="PANTHER" id="PTHR30579:SF7">
    <property type="entry name" value="HTH-TYPE TRANSCRIPTIONAL REGULATOR LRHA-RELATED"/>
    <property type="match status" value="1"/>
</dbReference>
<dbReference type="InterPro" id="IPR036390">
    <property type="entry name" value="WH_DNA-bd_sf"/>
</dbReference>
<sequence length="295" mass="31728">MFDPVLLRTFLAVADTHNFTQAAAQLGLSQPTVSQHVQRLEQAAGRQLVLRDTRGVRLSDNGDAMAGFARTILAAHDHAAGYFTGSAVKGRLRFGASDDLSLTQLPRILRDFRQSYPQINLELTVAQSGGLARRLDARQLDLVFVKQEAGTERGRLVRRDRLVWAAHRDHVVEAGVPVPLVVYASPSLSRAAALAALERGGRTWRITCTSREVHGVHAAVRAGLGVTALPQSLVPQDLVHVPAASALPALPEIDFVLLDNPTAARGPVDALSAAILDRPATTTGVGYEERRGDGR</sequence>
<reference evidence="6 7" key="1">
    <citation type="journal article" date="2014" name="Int. J. Syst. Evol. Microbiol.">
        <title>Complete genome sequence of Corynebacterium casei LMG S-19264T (=DSM 44701T), isolated from a smear-ripened cheese.</title>
        <authorList>
            <consortium name="US DOE Joint Genome Institute (JGI-PGF)"/>
            <person name="Walter F."/>
            <person name="Albersmeier A."/>
            <person name="Kalinowski J."/>
            <person name="Ruckert C."/>
        </authorList>
    </citation>
    <scope>NUCLEOTIDE SEQUENCE [LARGE SCALE GENOMIC DNA]</scope>
    <source>
        <strain evidence="6 7">NBRC 112289</strain>
    </source>
</reference>
<dbReference type="SUPFAM" id="SSF53850">
    <property type="entry name" value="Periplasmic binding protein-like II"/>
    <property type="match status" value="1"/>
</dbReference>
<organism evidence="6 7">
    <name type="scientific">Arenivirga flava</name>
    <dbReference type="NCBI Taxonomy" id="1930060"/>
    <lineage>
        <taxon>Bacteria</taxon>
        <taxon>Bacillati</taxon>
        <taxon>Actinomycetota</taxon>
        <taxon>Actinomycetes</taxon>
        <taxon>Micrococcales</taxon>
        <taxon>Microbacteriaceae</taxon>
        <taxon>Arenivirga</taxon>
    </lineage>
</organism>
<dbReference type="InterPro" id="IPR036388">
    <property type="entry name" value="WH-like_DNA-bd_sf"/>
</dbReference>
<dbReference type="Gene3D" id="1.10.10.10">
    <property type="entry name" value="Winged helix-like DNA-binding domain superfamily/Winged helix DNA-binding domain"/>
    <property type="match status" value="1"/>
</dbReference>
<evidence type="ECO:0000256" key="2">
    <source>
        <dbReference type="ARBA" id="ARBA00023015"/>
    </source>
</evidence>
<dbReference type="PROSITE" id="PS50931">
    <property type="entry name" value="HTH_LYSR"/>
    <property type="match status" value="1"/>
</dbReference>
<keyword evidence="4" id="KW-0804">Transcription</keyword>
<dbReference type="FunFam" id="1.10.10.10:FF:000001">
    <property type="entry name" value="LysR family transcriptional regulator"/>
    <property type="match status" value="1"/>
</dbReference>
<accession>A0AA37XCE9</accession>
<keyword evidence="3" id="KW-0238">DNA-binding</keyword>
<dbReference type="PRINTS" id="PR00039">
    <property type="entry name" value="HTHLYSR"/>
</dbReference>
<evidence type="ECO:0000313" key="6">
    <source>
        <dbReference type="EMBL" id="GMA29805.1"/>
    </source>
</evidence>
<dbReference type="RefSeq" id="WP_284234236.1">
    <property type="nucleotide sequence ID" value="NZ_BSUL01000001.1"/>
</dbReference>
<dbReference type="PANTHER" id="PTHR30579">
    <property type="entry name" value="TRANSCRIPTIONAL REGULATOR"/>
    <property type="match status" value="1"/>
</dbReference>
<dbReference type="Gene3D" id="3.40.190.10">
    <property type="entry name" value="Periplasmic binding protein-like II"/>
    <property type="match status" value="2"/>
</dbReference>
<evidence type="ECO:0000259" key="5">
    <source>
        <dbReference type="PROSITE" id="PS50931"/>
    </source>
</evidence>
<dbReference type="GO" id="GO:0003677">
    <property type="term" value="F:DNA binding"/>
    <property type="evidence" value="ECO:0007669"/>
    <property type="project" value="UniProtKB-KW"/>
</dbReference>
<gene>
    <name evidence="6" type="ORF">GCM10025874_30580</name>
</gene>
<dbReference type="InterPro" id="IPR005119">
    <property type="entry name" value="LysR_subst-bd"/>
</dbReference>
<evidence type="ECO:0000313" key="7">
    <source>
        <dbReference type="Proteomes" id="UP001157160"/>
    </source>
</evidence>
<dbReference type="Pfam" id="PF03466">
    <property type="entry name" value="LysR_substrate"/>
    <property type="match status" value="1"/>
</dbReference>
<dbReference type="Proteomes" id="UP001157160">
    <property type="component" value="Unassembled WGS sequence"/>
</dbReference>
<dbReference type="GO" id="GO:0003700">
    <property type="term" value="F:DNA-binding transcription factor activity"/>
    <property type="evidence" value="ECO:0007669"/>
    <property type="project" value="InterPro"/>
</dbReference>
<keyword evidence="2" id="KW-0805">Transcription regulation</keyword>
<dbReference type="InterPro" id="IPR000847">
    <property type="entry name" value="LysR_HTH_N"/>
</dbReference>
<keyword evidence="7" id="KW-1185">Reference proteome</keyword>
<feature type="domain" description="HTH lysR-type" evidence="5">
    <location>
        <begin position="2"/>
        <end position="59"/>
    </location>
</feature>
<dbReference type="Pfam" id="PF00126">
    <property type="entry name" value="HTH_1"/>
    <property type="match status" value="1"/>
</dbReference>
<proteinExistence type="inferred from homology"/>
<dbReference type="EMBL" id="BSUL01000001">
    <property type="protein sequence ID" value="GMA29805.1"/>
    <property type="molecule type" value="Genomic_DNA"/>
</dbReference>
<dbReference type="AlphaFoldDB" id="A0AA37XCE9"/>
<evidence type="ECO:0000256" key="3">
    <source>
        <dbReference type="ARBA" id="ARBA00023125"/>
    </source>
</evidence>
<dbReference type="SUPFAM" id="SSF46785">
    <property type="entry name" value="Winged helix' DNA-binding domain"/>
    <property type="match status" value="1"/>
</dbReference>
<evidence type="ECO:0000256" key="4">
    <source>
        <dbReference type="ARBA" id="ARBA00023163"/>
    </source>
</evidence>
<name>A0AA37XCE9_9MICO</name>
<dbReference type="InterPro" id="IPR050176">
    <property type="entry name" value="LTTR"/>
</dbReference>
<comment type="caution">
    <text evidence="6">The sequence shown here is derived from an EMBL/GenBank/DDBJ whole genome shotgun (WGS) entry which is preliminary data.</text>
</comment>
<comment type="similarity">
    <text evidence="1">Belongs to the LysR transcriptional regulatory family.</text>
</comment>
<protein>
    <submittedName>
        <fullName evidence="6">LysR family transcriptional regulator</fullName>
    </submittedName>
</protein>